<gene>
    <name evidence="3" type="ORF">H7B90_00345</name>
</gene>
<dbReference type="InterPro" id="IPR025110">
    <property type="entry name" value="AMP-bd_C"/>
</dbReference>
<dbReference type="RefSeq" id="WP_185133874.1">
    <property type="nucleotide sequence ID" value="NZ_JACJVR010000002.1"/>
</dbReference>
<protein>
    <submittedName>
        <fullName evidence="3">AMP-binding protein</fullName>
    </submittedName>
</protein>
<evidence type="ECO:0000313" key="4">
    <source>
        <dbReference type="Proteomes" id="UP000553776"/>
    </source>
</evidence>
<feature type="domain" description="AMP-dependent synthetase/ligase" evidence="1">
    <location>
        <begin position="276"/>
        <end position="344"/>
    </location>
</feature>
<sequence length="484" mass="51971">MNVDEADRRNRPWLSRYPWQVAPSCEYPAGNAAGLLAELAAKEPGAKLIWGNSAWTCSRLYRSCRQFANGLLGLGISRGERVATMLPEGPQAFVAFYGTLLAQAVAVPMEDDLPDEEARRRLAETGAKVLVAPDSALARAAALRTGTEVGKIVAAAKTGALSSLRARLPAFPPLPPLSRGDKAALYRSGAVVPWGSLLGRLPKEDGFPVDPEAGERLAAIRYTRGTTGTPKGVMLTHANLIAGAVQHAAWHYGDKEALARMLAALPKGGGALPPGRLKGSYVLAETAAPSLAQPANRFGRPGTIGIPLPDTEARIVGGDSLKPLAPGEVGELAIRGPQVMAGYWNRPVETDAVLREGWLRTGDMATADEDGFFSFADRKLDLIRKGDTIVYPAKVERELIRHPAVEDAVVYGVPAGGGEEEVAACIVLRREVKISEAQLKRWGAERLSAAEEPAFYEFRDRIPSRLRLRERSRADEEGGNLKID</sequence>
<dbReference type="InterPro" id="IPR050237">
    <property type="entry name" value="ATP-dep_AMP-bd_enzyme"/>
</dbReference>
<evidence type="ECO:0000313" key="3">
    <source>
        <dbReference type="EMBL" id="MBB6689839.1"/>
    </source>
</evidence>
<proteinExistence type="predicted"/>
<dbReference type="Proteomes" id="UP000553776">
    <property type="component" value="Unassembled WGS sequence"/>
</dbReference>
<comment type="caution">
    <text evidence="3">The sequence shown here is derived from an EMBL/GenBank/DDBJ whole genome shotgun (WGS) entry which is preliminary data.</text>
</comment>
<dbReference type="PANTHER" id="PTHR43767:SF1">
    <property type="entry name" value="NONRIBOSOMAL PEPTIDE SYNTHASE PES1 (EUROFUNG)-RELATED"/>
    <property type="match status" value="1"/>
</dbReference>
<evidence type="ECO:0000259" key="1">
    <source>
        <dbReference type="Pfam" id="PF00501"/>
    </source>
</evidence>
<reference evidence="3 4" key="1">
    <citation type="submission" date="2020-08" db="EMBL/GenBank/DDBJ databases">
        <title>Cohnella phylogeny.</title>
        <authorList>
            <person name="Dunlap C."/>
        </authorList>
    </citation>
    <scope>NUCLEOTIDE SEQUENCE [LARGE SCALE GENOMIC DNA]</scope>
    <source>
        <strain evidence="3 4">DSM 25239</strain>
    </source>
</reference>
<dbReference type="PANTHER" id="PTHR43767">
    <property type="entry name" value="LONG-CHAIN-FATTY-ACID--COA LIGASE"/>
    <property type="match status" value="1"/>
</dbReference>
<dbReference type="InterPro" id="IPR000873">
    <property type="entry name" value="AMP-dep_synth/lig_dom"/>
</dbReference>
<feature type="domain" description="AMP-binding enzyme C-terminal" evidence="2">
    <location>
        <begin position="394"/>
        <end position="463"/>
    </location>
</feature>
<dbReference type="Pfam" id="PF13193">
    <property type="entry name" value="AMP-binding_C"/>
    <property type="match status" value="1"/>
</dbReference>
<dbReference type="InterPro" id="IPR042099">
    <property type="entry name" value="ANL_N_sf"/>
</dbReference>
<dbReference type="Gene3D" id="3.40.50.980">
    <property type="match status" value="1"/>
</dbReference>
<feature type="domain" description="AMP-dependent synthetase/ligase" evidence="1">
    <location>
        <begin position="40"/>
        <end position="266"/>
    </location>
</feature>
<dbReference type="Gene3D" id="3.30.300.30">
    <property type="match status" value="1"/>
</dbReference>
<dbReference type="Pfam" id="PF00501">
    <property type="entry name" value="AMP-binding"/>
    <property type="match status" value="2"/>
</dbReference>
<dbReference type="Gene3D" id="3.40.50.12780">
    <property type="entry name" value="N-terminal domain of ligase-like"/>
    <property type="match status" value="1"/>
</dbReference>
<dbReference type="EMBL" id="JACJVR010000002">
    <property type="protein sequence ID" value="MBB6689839.1"/>
    <property type="molecule type" value="Genomic_DNA"/>
</dbReference>
<organism evidence="3 4">
    <name type="scientific">Cohnella xylanilytica</name>
    <dbReference type="NCBI Taxonomy" id="557555"/>
    <lineage>
        <taxon>Bacteria</taxon>
        <taxon>Bacillati</taxon>
        <taxon>Bacillota</taxon>
        <taxon>Bacilli</taxon>
        <taxon>Bacillales</taxon>
        <taxon>Paenibacillaceae</taxon>
        <taxon>Cohnella</taxon>
    </lineage>
</organism>
<name>A0A841TQ51_9BACL</name>
<dbReference type="InterPro" id="IPR045851">
    <property type="entry name" value="AMP-bd_C_sf"/>
</dbReference>
<accession>A0A841TQ51</accession>
<dbReference type="SUPFAM" id="SSF56801">
    <property type="entry name" value="Acetyl-CoA synthetase-like"/>
    <property type="match status" value="1"/>
</dbReference>
<dbReference type="AlphaFoldDB" id="A0A841TQ51"/>
<dbReference type="Gene3D" id="2.30.38.10">
    <property type="entry name" value="Luciferase, Domain 3"/>
    <property type="match status" value="1"/>
</dbReference>
<dbReference type="GO" id="GO:0016878">
    <property type="term" value="F:acid-thiol ligase activity"/>
    <property type="evidence" value="ECO:0007669"/>
    <property type="project" value="UniProtKB-ARBA"/>
</dbReference>
<evidence type="ECO:0000259" key="2">
    <source>
        <dbReference type="Pfam" id="PF13193"/>
    </source>
</evidence>
<keyword evidence="4" id="KW-1185">Reference proteome</keyword>